<accession>A0ABQ7GTS1</accession>
<dbReference type="InterPro" id="IPR000549">
    <property type="entry name" value="PSI_PsaG/PsaK"/>
</dbReference>
<evidence type="ECO:0000256" key="2">
    <source>
        <dbReference type="ARBA" id="ARBA00004229"/>
    </source>
</evidence>
<sequence>MALSSKANIQQFSRQATQSRAVVSRPASRQAVKTNALIAAPVAIGGSTAALLALGRFVFLPYQRRRTDMEVGPGRLGPKTTGDTFFDRLQKPASFVETKSKDPSGFGLIDVLGWGALGHVFGYFLLACSSLQDAGIEPFPR</sequence>
<keyword evidence="9" id="KW-0603">Photosystem I</keyword>
<evidence type="ECO:0000256" key="9">
    <source>
        <dbReference type="ARBA" id="ARBA00022836"/>
    </source>
</evidence>
<protein>
    <recommendedName>
        <fullName evidence="4">Photosystem I reaction center subunit V, chloroplastic</fullName>
    </recommendedName>
    <alternativeName>
        <fullName evidence="13">PSI-G</fullName>
    </alternativeName>
</protein>
<dbReference type="NCBIfam" id="TIGR03051">
    <property type="entry name" value="PS_I_psaG_plant"/>
    <property type="match status" value="1"/>
</dbReference>
<reference evidence="15" key="1">
    <citation type="submission" date="2017-08" db="EMBL/GenBank/DDBJ databases">
        <authorList>
            <person name="Polle J.E."/>
            <person name="Barry K."/>
            <person name="Cushman J."/>
            <person name="Schmutz J."/>
            <person name="Tran D."/>
            <person name="Hathwaick L.T."/>
            <person name="Yim W.C."/>
            <person name="Jenkins J."/>
            <person name="Mckie-Krisberg Z.M."/>
            <person name="Prochnik S."/>
            <person name="Lindquist E."/>
            <person name="Dockter R.B."/>
            <person name="Adam C."/>
            <person name="Molina H."/>
            <person name="Bunkerborg J."/>
            <person name="Jin E."/>
            <person name="Buchheim M."/>
            <person name="Magnuson J."/>
        </authorList>
    </citation>
    <scope>NUCLEOTIDE SEQUENCE</scope>
    <source>
        <strain evidence="15">CCAP 19/18</strain>
    </source>
</reference>
<evidence type="ECO:0000256" key="1">
    <source>
        <dbReference type="ARBA" id="ARBA00004141"/>
    </source>
</evidence>
<dbReference type="InterPro" id="IPR016370">
    <property type="entry name" value="PSI_PsaG/PsaK_pln"/>
</dbReference>
<keyword evidence="11 14" id="KW-1133">Transmembrane helix</keyword>
<evidence type="ECO:0000256" key="4">
    <source>
        <dbReference type="ARBA" id="ARBA00013810"/>
    </source>
</evidence>
<dbReference type="PANTHER" id="PTHR34195:SF1">
    <property type="entry name" value="PHOTOSYSTEM I REACTION CENTER SUBUNIT V, CHLOROPLASTIC"/>
    <property type="match status" value="1"/>
</dbReference>
<evidence type="ECO:0000313" key="15">
    <source>
        <dbReference type="EMBL" id="KAF5837988.1"/>
    </source>
</evidence>
<comment type="similarity">
    <text evidence="3">Belongs to the PsaG/PsaK family.</text>
</comment>
<keyword evidence="5" id="KW-0150">Chloroplast</keyword>
<keyword evidence="10" id="KW-0809">Transit peptide</keyword>
<comment type="subcellular location">
    <subcellularLocation>
        <location evidence="1">Membrane</location>
        <topology evidence="1">Multi-pass membrane protein</topology>
    </subcellularLocation>
    <subcellularLocation>
        <location evidence="2">Plastid</location>
        <location evidence="2">Chloroplast</location>
    </subcellularLocation>
</comment>
<dbReference type="EMBL" id="MU069595">
    <property type="protein sequence ID" value="KAF5837988.1"/>
    <property type="molecule type" value="Genomic_DNA"/>
</dbReference>
<evidence type="ECO:0000256" key="14">
    <source>
        <dbReference type="SAM" id="Phobius"/>
    </source>
</evidence>
<organism evidence="15 16">
    <name type="scientific">Dunaliella salina</name>
    <name type="common">Green alga</name>
    <name type="synonym">Protococcus salinus</name>
    <dbReference type="NCBI Taxonomy" id="3046"/>
    <lineage>
        <taxon>Eukaryota</taxon>
        <taxon>Viridiplantae</taxon>
        <taxon>Chlorophyta</taxon>
        <taxon>core chlorophytes</taxon>
        <taxon>Chlorophyceae</taxon>
        <taxon>CS clade</taxon>
        <taxon>Chlamydomonadales</taxon>
        <taxon>Dunaliellaceae</taxon>
        <taxon>Dunaliella</taxon>
    </lineage>
</organism>
<keyword evidence="12 14" id="KW-0472">Membrane</keyword>
<evidence type="ECO:0000256" key="7">
    <source>
        <dbReference type="ARBA" id="ARBA00022640"/>
    </source>
</evidence>
<evidence type="ECO:0000256" key="10">
    <source>
        <dbReference type="ARBA" id="ARBA00022946"/>
    </source>
</evidence>
<dbReference type="InterPro" id="IPR023618">
    <property type="entry name" value="PSI_PsaG/PsaK_dom"/>
</dbReference>
<keyword evidence="8 14" id="KW-0812">Transmembrane</keyword>
<evidence type="ECO:0000256" key="3">
    <source>
        <dbReference type="ARBA" id="ARBA00006458"/>
    </source>
</evidence>
<evidence type="ECO:0000256" key="6">
    <source>
        <dbReference type="ARBA" id="ARBA00022531"/>
    </source>
</evidence>
<evidence type="ECO:0000256" key="13">
    <source>
        <dbReference type="ARBA" id="ARBA00033434"/>
    </source>
</evidence>
<feature type="transmembrane region" description="Helical" evidence="14">
    <location>
        <begin position="36"/>
        <end position="59"/>
    </location>
</feature>
<dbReference type="InterPro" id="IPR017494">
    <property type="entry name" value="PSI_PsaG"/>
</dbReference>
<evidence type="ECO:0000313" key="16">
    <source>
        <dbReference type="Proteomes" id="UP000815325"/>
    </source>
</evidence>
<evidence type="ECO:0000256" key="5">
    <source>
        <dbReference type="ARBA" id="ARBA00022528"/>
    </source>
</evidence>
<comment type="caution">
    <text evidence="15">The sequence shown here is derived from an EMBL/GenBank/DDBJ whole genome shotgun (WGS) entry which is preliminary data.</text>
</comment>
<dbReference type="Gene3D" id="1.10.286.40">
    <property type="entry name" value="Chlorophyll a-b binding protein like"/>
    <property type="match status" value="1"/>
</dbReference>
<evidence type="ECO:0000256" key="12">
    <source>
        <dbReference type="ARBA" id="ARBA00023136"/>
    </source>
</evidence>
<keyword evidence="16" id="KW-1185">Reference proteome</keyword>
<evidence type="ECO:0000256" key="8">
    <source>
        <dbReference type="ARBA" id="ARBA00022692"/>
    </source>
</evidence>
<gene>
    <name evidence="15" type="ORF">DUNSADRAFT_3581</name>
</gene>
<dbReference type="Proteomes" id="UP000815325">
    <property type="component" value="Unassembled WGS sequence"/>
</dbReference>
<dbReference type="PANTHER" id="PTHR34195">
    <property type="entry name" value="PHOTOSYSTEM I REACTION CENTER SUBUNIT V, CHLOROPLASTIC-RELATED"/>
    <property type="match status" value="1"/>
</dbReference>
<evidence type="ECO:0000256" key="11">
    <source>
        <dbReference type="ARBA" id="ARBA00022989"/>
    </source>
</evidence>
<keyword evidence="6" id="KW-0602">Photosynthesis</keyword>
<dbReference type="Pfam" id="PF01241">
    <property type="entry name" value="PSI_PSAK"/>
    <property type="match status" value="1"/>
</dbReference>
<keyword evidence="7" id="KW-0934">Plastid</keyword>
<proteinExistence type="inferred from homology"/>
<name>A0ABQ7GTS1_DUNSA</name>